<keyword evidence="2" id="KW-1185">Reference proteome</keyword>
<gene>
    <name evidence="1" type="ORF">Q31a_19060</name>
</gene>
<evidence type="ECO:0000313" key="1">
    <source>
        <dbReference type="EMBL" id="QDV23603.1"/>
    </source>
</evidence>
<sequence length="51" mass="5609">MENLSRVPGYAYRSAYEADDESMDTLADSGSHVGLRSMATQIDVRTIKRSG</sequence>
<dbReference type="KEGG" id="ahel:Q31a_19060"/>
<organism evidence="1 2">
    <name type="scientific">Aureliella helgolandensis</name>
    <dbReference type="NCBI Taxonomy" id="2527968"/>
    <lineage>
        <taxon>Bacteria</taxon>
        <taxon>Pseudomonadati</taxon>
        <taxon>Planctomycetota</taxon>
        <taxon>Planctomycetia</taxon>
        <taxon>Pirellulales</taxon>
        <taxon>Pirellulaceae</taxon>
        <taxon>Aureliella</taxon>
    </lineage>
</organism>
<protein>
    <submittedName>
        <fullName evidence="1">Uncharacterized protein</fullName>
    </submittedName>
</protein>
<dbReference type="EMBL" id="CP036298">
    <property type="protein sequence ID" value="QDV23603.1"/>
    <property type="molecule type" value="Genomic_DNA"/>
</dbReference>
<reference evidence="1 2" key="1">
    <citation type="submission" date="2019-02" db="EMBL/GenBank/DDBJ databases">
        <title>Deep-cultivation of Planctomycetes and their phenomic and genomic characterization uncovers novel biology.</title>
        <authorList>
            <person name="Wiegand S."/>
            <person name="Jogler M."/>
            <person name="Boedeker C."/>
            <person name="Pinto D."/>
            <person name="Vollmers J."/>
            <person name="Rivas-Marin E."/>
            <person name="Kohn T."/>
            <person name="Peeters S.H."/>
            <person name="Heuer A."/>
            <person name="Rast P."/>
            <person name="Oberbeckmann S."/>
            <person name="Bunk B."/>
            <person name="Jeske O."/>
            <person name="Meyerdierks A."/>
            <person name="Storesund J.E."/>
            <person name="Kallscheuer N."/>
            <person name="Luecker S."/>
            <person name="Lage O.M."/>
            <person name="Pohl T."/>
            <person name="Merkel B.J."/>
            <person name="Hornburger P."/>
            <person name="Mueller R.-W."/>
            <person name="Bruemmer F."/>
            <person name="Labrenz M."/>
            <person name="Spormann A.M."/>
            <person name="Op den Camp H."/>
            <person name="Overmann J."/>
            <person name="Amann R."/>
            <person name="Jetten M.S.M."/>
            <person name="Mascher T."/>
            <person name="Medema M.H."/>
            <person name="Devos D.P."/>
            <person name="Kaster A.-K."/>
            <person name="Ovreas L."/>
            <person name="Rohde M."/>
            <person name="Galperin M.Y."/>
            <person name="Jogler C."/>
        </authorList>
    </citation>
    <scope>NUCLEOTIDE SEQUENCE [LARGE SCALE GENOMIC DNA]</scope>
    <source>
        <strain evidence="1 2">Q31a</strain>
    </source>
</reference>
<proteinExistence type="predicted"/>
<dbReference type="Proteomes" id="UP000318017">
    <property type="component" value="Chromosome"/>
</dbReference>
<accession>A0A518G4T0</accession>
<dbReference type="AlphaFoldDB" id="A0A518G4T0"/>
<name>A0A518G4T0_9BACT</name>
<evidence type="ECO:0000313" key="2">
    <source>
        <dbReference type="Proteomes" id="UP000318017"/>
    </source>
</evidence>